<reference evidence="2" key="1">
    <citation type="submission" date="2014-02" db="EMBL/GenBank/DDBJ databases">
        <title>Complete genome sequence and comparative genomic analysis of the nitrogen-fixing bacterium Leptospirillum ferriphilum YSK.</title>
        <authorList>
            <person name="Guo X."/>
            <person name="Yin H."/>
            <person name="Liang Y."/>
            <person name="Hu Q."/>
            <person name="Ma L."/>
            <person name="Xiao Y."/>
            <person name="Zhang X."/>
            <person name="Qiu G."/>
            <person name="Liu X."/>
        </authorList>
    </citation>
    <scope>NUCLEOTIDE SEQUENCE [LARGE SCALE GENOMIC DNA]</scope>
    <source>
        <strain evidence="2">YSK</strain>
    </source>
</reference>
<protein>
    <submittedName>
        <fullName evidence="1">Uncharacterized protein</fullName>
    </submittedName>
</protein>
<keyword evidence="2" id="KW-1185">Reference proteome</keyword>
<proteinExistence type="predicted"/>
<evidence type="ECO:0000313" key="2">
    <source>
        <dbReference type="Proteomes" id="UP000027059"/>
    </source>
</evidence>
<name>A0A059XXK9_9BACT</name>
<sequence length="65" mass="7759">MRNPIENSFFDHILMMDRISALQEALLYQKRIPILENRPVTRNTFSVSSFQDVEPLFFSTRKRGR</sequence>
<gene>
    <name evidence="1" type="ORF">Y981_08650</name>
</gene>
<accession>A0A059XXK9</accession>
<dbReference type="AlphaFoldDB" id="A0A059XXK9"/>
<reference evidence="1 2" key="2">
    <citation type="journal article" date="2015" name="Biomed. Res. Int.">
        <title>Effects of Arsenite Resistance on the Growth and Functional Gene Expression of Leptospirillum ferriphilum and Acidithiobacillus thiooxidans in Pure Culture and Coculture.</title>
        <authorList>
            <person name="Jiang H."/>
            <person name="Liang Y."/>
            <person name="Yin H."/>
            <person name="Xiao Y."/>
            <person name="Guo X."/>
            <person name="Xu Y."/>
            <person name="Hu Q."/>
            <person name="Liu H."/>
            <person name="Liu X."/>
        </authorList>
    </citation>
    <scope>NUCLEOTIDE SEQUENCE [LARGE SCALE GENOMIC DNA]</scope>
    <source>
        <strain evidence="1 2">YSK</strain>
    </source>
</reference>
<dbReference type="Proteomes" id="UP000027059">
    <property type="component" value="Chromosome"/>
</dbReference>
<dbReference type="HOGENOM" id="CLU_2844522_0_0_0"/>
<evidence type="ECO:0000313" key="1">
    <source>
        <dbReference type="EMBL" id="AIA31835.1"/>
    </source>
</evidence>
<dbReference type="EMBL" id="CP007243">
    <property type="protein sequence ID" value="AIA31835.1"/>
    <property type="molecule type" value="Genomic_DNA"/>
</dbReference>
<organism evidence="1 2">
    <name type="scientific">Leptospirillum ferriphilum YSK</name>
    <dbReference type="NCBI Taxonomy" id="1441628"/>
    <lineage>
        <taxon>Bacteria</taxon>
        <taxon>Pseudomonadati</taxon>
        <taxon>Nitrospirota</taxon>
        <taxon>Nitrospiria</taxon>
        <taxon>Nitrospirales</taxon>
        <taxon>Nitrospiraceae</taxon>
        <taxon>Leptospirillum</taxon>
    </lineage>
</organism>
<dbReference type="KEGG" id="lfp:Y981_08650"/>